<dbReference type="InterPro" id="IPR000073">
    <property type="entry name" value="AB_hydrolase_1"/>
</dbReference>
<sequence length="222" mass="25128">MVEQYAYQFLAVPEHSKDAQDAPKVPPEPIALYGLKRAADDIKELANQLGTEKIILGGHDWGGAIVYRVCLYYPEFVTHLITVVTPFLPPSKEYIPLETVVKKHLPTFRYQLQLIGPDIEAKIKTKEQIKEFLNALYGGRGPNGEDGFNVTDGVLLQNLPVLGPTPLLSAEELDYYVEEYARHGLHGTRRATSIVTCDKHLTNKCVVNWYRTSEQNFKDERE</sequence>
<dbReference type="EMBL" id="JAGHQM010000032">
    <property type="protein sequence ID" value="KAH0566134.1"/>
    <property type="molecule type" value="Genomic_DNA"/>
</dbReference>
<proteinExistence type="predicted"/>
<organism evidence="2 3">
    <name type="scientific">Trichoglossum hirsutum</name>
    <dbReference type="NCBI Taxonomy" id="265104"/>
    <lineage>
        <taxon>Eukaryota</taxon>
        <taxon>Fungi</taxon>
        <taxon>Dikarya</taxon>
        <taxon>Ascomycota</taxon>
        <taxon>Pezizomycotina</taxon>
        <taxon>Geoglossomycetes</taxon>
        <taxon>Geoglossales</taxon>
        <taxon>Geoglossaceae</taxon>
        <taxon>Trichoglossum</taxon>
    </lineage>
</organism>
<dbReference type="PANTHER" id="PTHR43329">
    <property type="entry name" value="EPOXIDE HYDROLASE"/>
    <property type="match status" value="1"/>
</dbReference>
<name>A0A9P8LIX9_9PEZI</name>
<evidence type="ECO:0000313" key="2">
    <source>
        <dbReference type="EMBL" id="KAH0566134.1"/>
    </source>
</evidence>
<feature type="domain" description="AB hydrolase-1" evidence="1">
    <location>
        <begin position="31"/>
        <end position="107"/>
    </location>
</feature>
<gene>
    <name evidence="2" type="ORF">GP486_000464</name>
</gene>
<dbReference type="AlphaFoldDB" id="A0A9P8LIX9"/>
<reference evidence="2" key="1">
    <citation type="submission" date="2021-03" db="EMBL/GenBank/DDBJ databases">
        <title>Comparative genomics and phylogenomic investigation of the class Geoglossomycetes provide insights into ecological specialization and systematics.</title>
        <authorList>
            <person name="Melie T."/>
            <person name="Pirro S."/>
            <person name="Miller A.N."/>
            <person name="Quandt A."/>
        </authorList>
    </citation>
    <scope>NUCLEOTIDE SEQUENCE</scope>
    <source>
        <strain evidence="2">CAQ_001_2017</strain>
    </source>
</reference>
<protein>
    <recommendedName>
        <fullName evidence="1">AB hydrolase-1 domain-containing protein</fullName>
    </recommendedName>
</protein>
<keyword evidence="3" id="KW-1185">Reference proteome</keyword>
<accession>A0A9P8LIX9</accession>
<dbReference type="Proteomes" id="UP000750711">
    <property type="component" value="Unassembled WGS sequence"/>
</dbReference>
<comment type="caution">
    <text evidence="2">The sequence shown here is derived from an EMBL/GenBank/DDBJ whole genome shotgun (WGS) entry which is preliminary data.</text>
</comment>
<evidence type="ECO:0000259" key="1">
    <source>
        <dbReference type="Pfam" id="PF00561"/>
    </source>
</evidence>
<dbReference type="Pfam" id="PF00561">
    <property type="entry name" value="Abhydrolase_1"/>
    <property type="match status" value="1"/>
</dbReference>
<dbReference type="Gene3D" id="3.40.50.1820">
    <property type="entry name" value="alpha/beta hydrolase"/>
    <property type="match status" value="1"/>
</dbReference>
<dbReference type="SUPFAM" id="SSF53474">
    <property type="entry name" value="alpha/beta-Hydrolases"/>
    <property type="match status" value="1"/>
</dbReference>
<evidence type="ECO:0000313" key="3">
    <source>
        <dbReference type="Proteomes" id="UP000750711"/>
    </source>
</evidence>
<dbReference type="InterPro" id="IPR029058">
    <property type="entry name" value="AB_hydrolase_fold"/>
</dbReference>